<dbReference type="Proteomes" id="UP000005467">
    <property type="component" value="Unassembled WGS sequence"/>
</dbReference>
<dbReference type="RefSeq" id="WP_005622344.1">
    <property type="nucleotide sequence ID" value="NZ_GL831080.1"/>
</dbReference>
<evidence type="ECO:0008006" key="3">
    <source>
        <dbReference type="Google" id="ProtNLM"/>
    </source>
</evidence>
<sequence>MKNFRDYTADERRNYITLSSGEYYPDILVDACNLYTPVLETFSRLLKTSESSKALLLNISNTQNQWMRIQLCRVFRKYVSPETPVEMLKKKNQASKICNDFGDGFRPIPLVQKKFDSRPLPDEALCAVLWEYKDRGKKGYDLTDKFFDLIQIKFPDLLIWGPRGAGSDVQAIDLWNDYPNNSRPLDFVISSQDKKIIYAVGLARYDGDRGGAQEDDRTGGYKNCSDEILEYIKSNNLKTKIIFLNDGPGLLLGSMWEDYSKIEERHPNNVKVITLRMLDDRLSESWLKGED</sequence>
<reference evidence="1 2" key="1">
    <citation type="submission" date="2011-01" db="EMBL/GenBank/DDBJ databases">
        <authorList>
            <person name="Muzny D."/>
            <person name="Qin X."/>
            <person name="Deng J."/>
            <person name="Jiang H."/>
            <person name="Liu Y."/>
            <person name="Qu J."/>
            <person name="Song X.-Z."/>
            <person name="Zhang L."/>
            <person name="Thornton R."/>
            <person name="Coyle M."/>
            <person name="Francisco L."/>
            <person name="Jackson L."/>
            <person name="Javaid M."/>
            <person name="Korchina V."/>
            <person name="Kovar C."/>
            <person name="Mata R."/>
            <person name="Mathew T."/>
            <person name="Ngo R."/>
            <person name="Nguyen L."/>
            <person name="Nguyen N."/>
            <person name="Okwuonu G."/>
            <person name="Ongeri F."/>
            <person name="Pham C."/>
            <person name="Simmons D."/>
            <person name="Wilczek-Boney K."/>
            <person name="Hale W."/>
            <person name="Jakkamsetti A."/>
            <person name="Pham P."/>
            <person name="Ruth R."/>
            <person name="San Lucas F."/>
            <person name="Warren J."/>
            <person name="Zhang J."/>
            <person name="Zhao Z."/>
            <person name="Zhou C."/>
            <person name="Zhu D."/>
            <person name="Lee S."/>
            <person name="Bess C."/>
            <person name="Blankenburg K."/>
            <person name="Forbes L."/>
            <person name="Fu Q."/>
            <person name="Gubbala S."/>
            <person name="Hirani K."/>
            <person name="Jayaseelan J.C."/>
            <person name="Lara F."/>
            <person name="Munidasa M."/>
            <person name="Palculict T."/>
            <person name="Patil S."/>
            <person name="Pu L.-L."/>
            <person name="Saada N."/>
            <person name="Tang L."/>
            <person name="Weissenberger G."/>
            <person name="Zhu Y."/>
            <person name="Hemphill L."/>
            <person name="Shang Y."/>
            <person name="Youmans B."/>
            <person name="Ayvaz T."/>
            <person name="Ross M."/>
            <person name="Santibanez J."/>
            <person name="Aqrawi P."/>
            <person name="Gross S."/>
            <person name="Joshi V."/>
            <person name="Fowler G."/>
            <person name="Nazareth L."/>
            <person name="Reid J."/>
            <person name="Worley K."/>
            <person name="Petrosino J."/>
            <person name="Highlander S."/>
            <person name="Gibbs R."/>
        </authorList>
    </citation>
    <scope>NUCLEOTIDE SEQUENCE [LARGE SCALE GENOMIC DNA]</scope>
    <source>
        <strain evidence="1 2">ATCC 25976</strain>
    </source>
</reference>
<name>E8KG31_9PAST</name>
<organism evidence="1 2">
    <name type="scientific">Actinobacillus ureae ATCC 25976</name>
    <dbReference type="NCBI Taxonomy" id="887324"/>
    <lineage>
        <taxon>Bacteria</taxon>
        <taxon>Pseudomonadati</taxon>
        <taxon>Pseudomonadota</taxon>
        <taxon>Gammaproteobacteria</taxon>
        <taxon>Pasteurellales</taxon>
        <taxon>Pasteurellaceae</taxon>
        <taxon>Actinobacillus</taxon>
    </lineage>
</organism>
<dbReference type="REBASE" id="32873">
    <property type="entry name" value="Aur25976ORF800P"/>
</dbReference>
<dbReference type="HOGENOM" id="CLU_082431_0_0_6"/>
<dbReference type="AlphaFoldDB" id="E8KG31"/>
<protein>
    <recommendedName>
        <fullName evidence="3">BstEII</fullName>
    </recommendedName>
</protein>
<evidence type="ECO:0000313" key="2">
    <source>
        <dbReference type="Proteomes" id="UP000005467"/>
    </source>
</evidence>
<evidence type="ECO:0000313" key="1">
    <source>
        <dbReference type="EMBL" id="EFX92155.1"/>
    </source>
</evidence>
<keyword evidence="2" id="KW-1185">Reference proteome</keyword>
<comment type="caution">
    <text evidence="1">The sequence shown here is derived from an EMBL/GenBank/DDBJ whole genome shotgun (WGS) entry which is preliminary data.</text>
</comment>
<proteinExistence type="predicted"/>
<gene>
    <name evidence="1" type="ORF">HMPREF0027_0798</name>
</gene>
<accession>E8KG31</accession>
<dbReference type="EMBL" id="AEVG01000055">
    <property type="protein sequence ID" value="EFX92155.1"/>
    <property type="molecule type" value="Genomic_DNA"/>
</dbReference>